<organism evidence="1 2">
    <name type="scientific">Mycobacteroides chelonae</name>
    <name type="common">Mycobacterium chelonae</name>
    <dbReference type="NCBI Taxonomy" id="1774"/>
    <lineage>
        <taxon>Bacteria</taxon>
        <taxon>Bacillati</taxon>
        <taxon>Actinomycetota</taxon>
        <taxon>Actinomycetes</taxon>
        <taxon>Mycobacteriales</taxon>
        <taxon>Mycobacteriaceae</taxon>
        <taxon>Mycobacteroides</taxon>
    </lineage>
</organism>
<comment type="caution">
    <text evidence="1">The sequence shown here is derived from an EMBL/GenBank/DDBJ whole genome shotgun (WGS) entry which is preliminary data.</text>
</comment>
<dbReference type="AlphaFoldDB" id="A0A1S1LGN9"/>
<gene>
    <name evidence="1" type="ORF">BKG82_27280</name>
</gene>
<accession>A0A1S1LGN9</accession>
<reference evidence="1 2" key="1">
    <citation type="submission" date="2016-10" db="EMBL/GenBank/DDBJ databases">
        <title>Evaluation of Human, Veterinary and Environmental Mycobacterium chelonae Isolates by Core Genome Phylogenomic Analysis, Targeted Gene Comparison, and Anti-microbial Susceptibility Patterns: A Tale of Mistaken Identities.</title>
        <authorList>
            <person name="Fogelson S.B."/>
            <person name="Camus A.C."/>
            <person name="Lorenz W."/>
            <person name="Vasireddy R."/>
            <person name="Vasireddy S."/>
            <person name="Smith T."/>
            <person name="Brown-Elliott B.A."/>
            <person name="Wallace R.J.Jr."/>
            <person name="Hasan N.A."/>
            <person name="Reischl U."/>
            <person name="Sanchez S."/>
        </authorList>
    </citation>
    <scope>NUCLEOTIDE SEQUENCE [LARGE SCALE GENOMIC DNA]</scope>
    <source>
        <strain evidence="1 2">15515</strain>
    </source>
</reference>
<dbReference type="Proteomes" id="UP000180043">
    <property type="component" value="Unassembled WGS sequence"/>
</dbReference>
<dbReference type="EMBL" id="MLIQ01000042">
    <property type="protein sequence ID" value="OHU47441.1"/>
    <property type="molecule type" value="Genomic_DNA"/>
</dbReference>
<evidence type="ECO:0000313" key="2">
    <source>
        <dbReference type="Proteomes" id="UP000180043"/>
    </source>
</evidence>
<proteinExistence type="predicted"/>
<evidence type="ECO:0000313" key="1">
    <source>
        <dbReference type="EMBL" id="OHU47441.1"/>
    </source>
</evidence>
<name>A0A1S1LGN9_MYCCH</name>
<sequence length="106" mass="11856">MCGYQLHAQRVRNSLSRVDNATFICNDCGMREAMITPAQAPNRVCLSLLTEGVIALIEENSPGYTPWLKKPVVHDWVSEYIAAANAKLGHSEQDVLDITCSSMFWR</sequence>
<protein>
    <submittedName>
        <fullName evidence="1">Uncharacterized protein</fullName>
    </submittedName>
</protein>